<dbReference type="InterPro" id="IPR019189">
    <property type="entry name" value="Ribosomal_mL41"/>
</dbReference>
<keyword evidence="9" id="KW-1185">Reference proteome</keyword>
<organism evidence="8 9">
    <name type="scientific">Postia placenta MAD-698-R-SB12</name>
    <dbReference type="NCBI Taxonomy" id="670580"/>
    <lineage>
        <taxon>Eukaryota</taxon>
        <taxon>Fungi</taxon>
        <taxon>Dikarya</taxon>
        <taxon>Basidiomycota</taxon>
        <taxon>Agaricomycotina</taxon>
        <taxon>Agaricomycetes</taxon>
        <taxon>Polyporales</taxon>
        <taxon>Adustoporiaceae</taxon>
        <taxon>Rhodonia</taxon>
    </lineage>
</organism>
<dbReference type="PANTHER" id="PTHR21338">
    <property type="entry name" value="MITOCHONDRIAL RIBOSOMAL PROTEIN L41"/>
    <property type="match status" value="1"/>
</dbReference>
<reference evidence="8 9" key="1">
    <citation type="submission" date="2017-04" db="EMBL/GenBank/DDBJ databases">
        <title>Genome Sequence of the Model Brown-Rot Fungus Postia placenta SB12.</title>
        <authorList>
            <consortium name="DOE Joint Genome Institute"/>
            <person name="Gaskell J."/>
            <person name="Kersten P."/>
            <person name="Larrondo L.F."/>
            <person name="Canessa P."/>
            <person name="Martinez D."/>
            <person name="Hibbett D."/>
            <person name="Schmoll M."/>
            <person name="Kubicek C.P."/>
            <person name="Martinez A.T."/>
            <person name="Yadav J."/>
            <person name="Master E."/>
            <person name="Magnuson J.K."/>
            <person name="James T."/>
            <person name="Yaver D."/>
            <person name="Berka R."/>
            <person name="Labutti K."/>
            <person name="Lipzen A."/>
            <person name="Aerts A."/>
            <person name="Barry K."/>
            <person name="Henrissat B."/>
            <person name="Blanchette R."/>
            <person name="Grigoriev I."/>
            <person name="Cullen D."/>
        </authorList>
    </citation>
    <scope>NUCLEOTIDE SEQUENCE [LARGE SCALE GENOMIC DNA]</scope>
    <source>
        <strain evidence="8 9">MAD-698-R-SB12</strain>
    </source>
</reference>
<evidence type="ECO:0000256" key="4">
    <source>
        <dbReference type="ARBA" id="ARBA00022980"/>
    </source>
</evidence>
<dbReference type="EMBL" id="KZ110600">
    <property type="protein sequence ID" value="OSX60746.1"/>
    <property type="molecule type" value="Genomic_DNA"/>
</dbReference>
<accession>A0A1X6MWY2</accession>
<evidence type="ECO:0000256" key="6">
    <source>
        <dbReference type="ARBA" id="ARBA00023274"/>
    </source>
</evidence>
<dbReference type="GO" id="GO:0006412">
    <property type="term" value="P:translation"/>
    <property type="evidence" value="ECO:0007669"/>
    <property type="project" value="TreeGrafter"/>
</dbReference>
<comment type="subcellular location">
    <subcellularLocation>
        <location evidence="1">Mitochondrion</location>
    </subcellularLocation>
</comment>
<dbReference type="AlphaFoldDB" id="A0A1X6MWY2"/>
<comment type="similarity">
    <text evidence="2">Belongs to the mitochondrion-specific ribosomal protein mL41 family.</text>
</comment>
<dbReference type="GeneID" id="36331059"/>
<dbReference type="RefSeq" id="XP_024337540.1">
    <property type="nucleotide sequence ID" value="XM_024486110.1"/>
</dbReference>
<evidence type="ECO:0000256" key="2">
    <source>
        <dbReference type="ARBA" id="ARBA00010152"/>
    </source>
</evidence>
<feature type="region of interest" description="Disordered" evidence="7">
    <location>
        <begin position="1"/>
        <end position="27"/>
    </location>
</feature>
<gene>
    <name evidence="8" type="ORF">POSPLADRAFT_1147889</name>
</gene>
<dbReference type="PANTHER" id="PTHR21338:SF0">
    <property type="entry name" value="LARGE RIBOSOMAL SUBUNIT PROTEIN ML41"/>
    <property type="match status" value="1"/>
</dbReference>
<evidence type="ECO:0000256" key="1">
    <source>
        <dbReference type="ARBA" id="ARBA00004173"/>
    </source>
</evidence>
<evidence type="ECO:0000256" key="7">
    <source>
        <dbReference type="SAM" id="MobiDB-lite"/>
    </source>
</evidence>
<dbReference type="GO" id="GO:0003735">
    <property type="term" value="F:structural constituent of ribosome"/>
    <property type="evidence" value="ECO:0007669"/>
    <property type="project" value="InterPro"/>
</dbReference>
<evidence type="ECO:0000256" key="5">
    <source>
        <dbReference type="ARBA" id="ARBA00023128"/>
    </source>
</evidence>
<dbReference type="GO" id="GO:0005762">
    <property type="term" value="C:mitochondrial large ribosomal subunit"/>
    <property type="evidence" value="ECO:0007669"/>
    <property type="project" value="InterPro"/>
</dbReference>
<proteinExistence type="inferred from homology"/>
<name>A0A1X6MWY2_9APHY</name>
<dbReference type="Pfam" id="PF09809">
    <property type="entry name" value="MRP-L27"/>
    <property type="match status" value="1"/>
</dbReference>
<keyword evidence="6" id="KW-0687">Ribonucleoprotein</keyword>
<dbReference type="OrthoDB" id="408933at2759"/>
<keyword evidence="4" id="KW-0689">Ribosomal protein</keyword>
<evidence type="ECO:0000313" key="9">
    <source>
        <dbReference type="Proteomes" id="UP000194127"/>
    </source>
</evidence>
<keyword evidence="3" id="KW-0809">Transit peptide</keyword>
<keyword evidence="5" id="KW-0496">Mitochondrion</keyword>
<sequence>MFPTLARLSKASRRPLTPKRGNKDFYKGTRQAFLPGGHRTGAPGKHVVGGKAKYRLLDEQVRVFVAPAIEDIRSSPLRPYVNIAVKLTDGQKKEVYSSLLSNSSPATPSHT</sequence>
<dbReference type="Proteomes" id="UP000194127">
    <property type="component" value="Unassembled WGS sequence"/>
</dbReference>
<evidence type="ECO:0000256" key="3">
    <source>
        <dbReference type="ARBA" id="ARBA00022946"/>
    </source>
</evidence>
<evidence type="ECO:0000313" key="8">
    <source>
        <dbReference type="EMBL" id="OSX60746.1"/>
    </source>
</evidence>
<protein>
    <submittedName>
        <fullName evidence="8">Uncharacterized protein</fullName>
    </submittedName>
</protein>